<dbReference type="InterPro" id="IPR052439">
    <property type="entry name" value="F-box/Kelch-repeat"/>
</dbReference>
<dbReference type="Gene3D" id="2.120.10.80">
    <property type="entry name" value="Kelch-type beta propeller"/>
    <property type="match status" value="1"/>
</dbReference>
<dbReference type="SMART" id="SM00612">
    <property type="entry name" value="Kelch"/>
    <property type="match status" value="1"/>
</dbReference>
<evidence type="ECO:0000313" key="3">
    <source>
        <dbReference type="EMBL" id="KAH0852326.1"/>
    </source>
</evidence>
<accession>A0ABQ7XB51</accession>
<evidence type="ECO:0000256" key="2">
    <source>
        <dbReference type="ARBA" id="ARBA00022737"/>
    </source>
</evidence>
<evidence type="ECO:0000256" key="1">
    <source>
        <dbReference type="ARBA" id="ARBA00022441"/>
    </source>
</evidence>
<keyword evidence="1" id="KW-0880">Kelch repeat</keyword>
<keyword evidence="4" id="KW-1185">Reference proteome</keyword>
<dbReference type="PANTHER" id="PTHR46122:SF5">
    <property type="entry name" value="F-BOX DOMAIN-CONTAINING PROTEIN"/>
    <property type="match status" value="1"/>
</dbReference>
<dbReference type="EMBL" id="JAGKQM010001132">
    <property type="protein sequence ID" value="KAH0852326.1"/>
    <property type="molecule type" value="Genomic_DNA"/>
</dbReference>
<gene>
    <name evidence="3" type="ORF">HID58_090856</name>
</gene>
<dbReference type="SUPFAM" id="SSF117281">
    <property type="entry name" value="Kelch motif"/>
    <property type="match status" value="1"/>
</dbReference>
<dbReference type="Pfam" id="PF01344">
    <property type="entry name" value="Kelch_1"/>
    <property type="match status" value="1"/>
</dbReference>
<dbReference type="InterPro" id="IPR006652">
    <property type="entry name" value="Kelch_1"/>
</dbReference>
<dbReference type="InterPro" id="IPR015915">
    <property type="entry name" value="Kelch-typ_b-propeller"/>
</dbReference>
<sequence length="174" mass="19373">MLSNGDTRWTMFDKDFENFQKVPELPSDMYEVETSKWFKGPAMITPRILFASATCGTVVFVAGGLDASLEVVSKAEKYDSETKTWTRLNAMHKRRKFCSGWNDTWELIPDILKDMSFSSVQSPPPSAVRLGDVPVRAKSNGGWGVAFKVARGQVACDWSIGGTVQDRDDVGLHM</sequence>
<dbReference type="Proteomes" id="UP000824890">
    <property type="component" value="Unassembled WGS sequence"/>
</dbReference>
<evidence type="ECO:0008006" key="5">
    <source>
        <dbReference type="Google" id="ProtNLM"/>
    </source>
</evidence>
<evidence type="ECO:0000313" key="4">
    <source>
        <dbReference type="Proteomes" id="UP000824890"/>
    </source>
</evidence>
<keyword evidence="2" id="KW-0677">Repeat</keyword>
<name>A0ABQ7XB51_BRANA</name>
<reference evidence="3 4" key="1">
    <citation type="submission" date="2021-05" db="EMBL/GenBank/DDBJ databases">
        <title>Genome Assembly of Synthetic Allotetraploid Brassica napus Reveals Homoeologous Exchanges between Subgenomes.</title>
        <authorList>
            <person name="Davis J.T."/>
        </authorList>
    </citation>
    <scope>NUCLEOTIDE SEQUENCE [LARGE SCALE GENOMIC DNA]</scope>
    <source>
        <strain evidence="4">cv. Da-Ae</strain>
        <tissue evidence="3">Seedling</tissue>
    </source>
</reference>
<proteinExistence type="predicted"/>
<organism evidence="3 4">
    <name type="scientific">Brassica napus</name>
    <name type="common">Rape</name>
    <dbReference type="NCBI Taxonomy" id="3708"/>
    <lineage>
        <taxon>Eukaryota</taxon>
        <taxon>Viridiplantae</taxon>
        <taxon>Streptophyta</taxon>
        <taxon>Embryophyta</taxon>
        <taxon>Tracheophyta</taxon>
        <taxon>Spermatophyta</taxon>
        <taxon>Magnoliopsida</taxon>
        <taxon>eudicotyledons</taxon>
        <taxon>Gunneridae</taxon>
        <taxon>Pentapetalae</taxon>
        <taxon>rosids</taxon>
        <taxon>malvids</taxon>
        <taxon>Brassicales</taxon>
        <taxon>Brassicaceae</taxon>
        <taxon>Brassiceae</taxon>
        <taxon>Brassica</taxon>
    </lineage>
</organism>
<dbReference type="PANTHER" id="PTHR46122">
    <property type="entry name" value="GALACTOSE OXIDASE/KELCH REPEAT PROTEIN-RELATED"/>
    <property type="match status" value="1"/>
</dbReference>
<protein>
    <recommendedName>
        <fullName evidence="5">F-box/kelch-repeat protein</fullName>
    </recommendedName>
</protein>
<comment type="caution">
    <text evidence="3">The sequence shown here is derived from an EMBL/GenBank/DDBJ whole genome shotgun (WGS) entry which is preliminary data.</text>
</comment>